<keyword evidence="18" id="KW-0808">Transferase</keyword>
<dbReference type="GO" id="GO:0005198">
    <property type="term" value="F:structural molecule activity"/>
    <property type="evidence" value="ECO:0007669"/>
    <property type="project" value="InterPro"/>
</dbReference>
<evidence type="ECO:0000256" key="28">
    <source>
        <dbReference type="ARBA" id="ARBA00029405"/>
    </source>
</evidence>
<dbReference type="Pfam" id="PF00863">
    <property type="entry name" value="Peptidase_C4"/>
    <property type="match status" value="1"/>
</dbReference>
<dbReference type="InterPro" id="IPR001650">
    <property type="entry name" value="Helicase_C-like"/>
</dbReference>
<comment type="function">
    <text evidence="29">Has helicase activity. It may be involved in replication.</text>
</comment>
<evidence type="ECO:0000256" key="7">
    <source>
        <dbReference type="ARBA" id="ARBA00022463"/>
    </source>
</evidence>
<evidence type="ECO:0000256" key="33">
    <source>
        <dbReference type="RuleBase" id="RU003351"/>
    </source>
</evidence>
<dbReference type="InterPro" id="IPR001730">
    <property type="entry name" value="Potyv_NIa-pro_dom"/>
</dbReference>
<evidence type="ECO:0000256" key="20">
    <source>
        <dbReference type="ARBA" id="ARBA00022741"/>
    </source>
</evidence>
<dbReference type="Pfam" id="PF00680">
    <property type="entry name" value="RdRP_1"/>
    <property type="match status" value="1"/>
</dbReference>
<feature type="domain" description="Peptidase C4" evidence="39">
    <location>
        <begin position="2308"/>
        <end position="2525"/>
    </location>
</feature>
<evidence type="ECO:0000256" key="35">
    <source>
        <dbReference type="SAM" id="MobiDB-lite"/>
    </source>
</evidence>
<organism evidence="42">
    <name type="scientific">Zucchini shoestring virus</name>
    <dbReference type="NCBI Taxonomy" id="1679239"/>
    <lineage>
        <taxon>Viruses</taxon>
        <taxon>Riboviria</taxon>
        <taxon>Orthornavirae</taxon>
        <taxon>Pisuviricota</taxon>
        <taxon>Stelpaviricetes</taxon>
        <taxon>Patatavirales</taxon>
        <taxon>Potyviridae</taxon>
        <taxon>Potyvirus</taxon>
        <taxon>Potyvirus peporesticulae</taxon>
    </lineage>
</organism>
<dbReference type="GO" id="GO:0019029">
    <property type="term" value="C:helical viral capsid"/>
    <property type="evidence" value="ECO:0007669"/>
    <property type="project" value="UniProtKB-KW"/>
</dbReference>
<dbReference type="Pfam" id="PF13608">
    <property type="entry name" value="Potyvirid-P3"/>
    <property type="match status" value="1"/>
</dbReference>
<dbReference type="Pfam" id="PF00270">
    <property type="entry name" value="DEAD"/>
    <property type="match status" value="1"/>
</dbReference>
<dbReference type="GO" id="GO:0004197">
    <property type="term" value="F:cysteine-type endopeptidase activity"/>
    <property type="evidence" value="ECO:0007669"/>
    <property type="project" value="InterPro"/>
</dbReference>
<keyword evidence="13" id="KW-0167">Capsid protein</keyword>
<feature type="domain" description="Helicase ATP-binding" evidence="37">
    <location>
        <begin position="1498"/>
        <end position="1650"/>
    </location>
</feature>
<name>A0A4Y5SPT6_9POTV</name>
<dbReference type="CDD" id="cd23175">
    <property type="entry name" value="ps-ssRNAv_Potyviridae_RdRp"/>
    <property type="match status" value="1"/>
</dbReference>
<dbReference type="InterPro" id="IPR031159">
    <property type="entry name" value="HC_PRO_CPD_dom"/>
</dbReference>
<dbReference type="GO" id="GO:0006508">
    <property type="term" value="P:proteolysis"/>
    <property type="evidence" value="ECO:0007669"/>
    <property type="project" value="UniProtKB-KW"/>
</dbReference>
<dbReference type="SMART" id="SM00490">
    <property type="entry name" value="HELICc"/>
    <property type="match status" value="1"/>
</dbReference>
<evidence type="ECO:0000256" key="26">
    <source>
        <dbReference type="ARBA" id="ARBA00022953"/>
    </source>
</evidence>
<dbReference type="InterPro" id="IPR007094">
    <property type="entry name" value="RNA-dir_pol_PSvirus"/>
</dbReference>
<dbReference type="Pfam" id="PF00271">
    <property type="entry name" value="Helicase_C"/>
    <property type="match status" value="1"/>
</dbReference>
<dbReference type="Gene3D" id="3.90.70.150">
    <property type="entry name" value="Helper component proteinase"/>
    <property type="match status" value="1"/>
</dbReference>
<feature type="domain" description="Peptidase C6" evidence="40">
    <location>
        <begin position="908"/>
        <end position="1030"/>
    </location>
</feature>
<evidence type="ECO:0000256" key="18">
    <source>
        <dbReference type="ARBA" id="ARBA00022679"/>
    </source>
</evidence>
<evidence type="ECO:0000256" key="30">
    <source>
        <dbReference type="ARBA" id="ARBA00034108"/>
    </source>
</evidence>
<dbReference type="EMBL" id="MK204480">
    <property type="protein sequence ID" value="QDA34132.1"/>
    <property type="molecule type" value="Genomic_RNA"/>
</dbReference>
<evidence type="ECO:0000256" key="19">
    <source>
        <dbReference type="ARBA" id="ARBA00022695"/>
    </source>
</evidence>
<keyword evidence="19" id="KW-0548">Nucleotidyltransferase</keyword>
<evidence type="ECO:0000259" key="37">
    <source>
        <dbReference type="PROSITE" id="PS51192"/>
    </source>
</evidence>
<evidence type="ECO:0000256" key="12">
    <source>
        <dbReference type="ARBA" id="ARBA00022553"/>
    </source>
</evidence>
<keyword evidence="21" id="KW-0378">Hydrolase</keyword>
<dbReference type="GO" id="GO:0006351">
    <property type="term" value="P:DNA-templated transcription"/>
    <property type="evidence" value="ECO:0007669"/>
    <property type="project" value="InterPro"/>
</dbReference>
<dbReference type="InterPro" id="IPR042308">
    <property type="entry name" value="HC_PRO_CPD_sf"/>
</dbReference>
<dbReference type="InterPro" id="IPR027417">
    <property type="entry name" value="P-loop_NTPase"/>
</dbReference>
<evidence type="ECO:0000256" key="15">
    <source>
        <dbReference type="ARBA" id="ARBA00022581"/>
    </source>
</evidence>
<protein>
    <recommendedName>
        <fullName evidence="6">Genome polyprotein</fullName>
    </recommendedName>
</protein>
<evidence type="ECO:0000256" key="5">
    <source>
        <dbReference type="ARBA" id="ARBA00006064"/>
    </source>
</evidence>
<keyword evidence="7" id="KW-0941">Suppressor of RNA silencing</keyword>
<comment type="function">
    <text evidence="28">Involved in aphid transmission, cell-to-cell and systemis movement, encapsidation of the viral RNA and in the regulation of viral RNA amplification.</text>
</comment>
<evidence type="ECO:0000259" key="40">
    <source>
        <dbReference type="PROSITE" id="PS51744"/>
    </source>
</evidence>
<dbReference type="PROSITE" id="PS51436">
    <property type="entry name" value="POTYVIRUS_NIA_PRO"/>
    <property type="match status" value="1"/>
</dbReference>
<comment type="catalytic activity">
    <reaction evidence="1">
        <text>Hydrolyzes glutaminyl bonds, and activity is further restricted by preferences for the amino acids in P6 - P1' that vary with the species of potyvirus, e.g. Glu-Xaa-Xaa-Tyr-Xaa-Gln-|-(Ser or Gly) for the enzyme from tobacco etch virus. The natural substrate is the viral polyprotein, but other proteins and oligopeptides containing the appropriate consensus sequence are also cleaved.</text>
        <dbReference type="EC" id="3.4.22.44"/>
    </reaction>
</comment>
<keyword evidence="15" id="KW-0945">Host-virus interaction</keyword>
<keyword evidence="23" id="KW-0788">Thiol protease</keyword>
<keyword evidence="10" id="KW-1139">Helical capsid protein</keyword>
<evidence type="ECO:0000256" key="13">
    <source>
        <dbReference type="ARBA" id="ARBA00022561"/>
    </source>
</evidence>
<evidence type="ECO:0000256" key="16">
    <source>
        <dbReference type="ARBA" id="ARBA00022632"/>
    </source>
</evidence>
<dbReference type="Pfam" id="PF08440">
    <property type="entry name" value="Poty_PP"/>
    <property type="match status" value="1"/>
</dbReference>
<dbReference type="GO" id="GO:0016818">
    <property type="term" value="F:hydrolase activity, acting on acid anhydrides, in phosphorus-containing anhydrides"/>
    <property type="evidence" value="ECO:0007669"/>
    <property type="project" value="InterPro"/>
</dbReference>
<dbReference type="Pfam" id="PF00851">
    <property type="entry name" value="Peptidase_C6"/>
    <property type="match status" value="1"/>
</dbReference>
<evidence type="ECO:0000256" key="14">
    <source>
        <dbReference type="ARBA" id="ARBA00022562"/>
    </source>
</evidence>
<evidence type="ECO:0000256" key="1">
    <source>
        <dbReference type="ARBA" id="ARBA00000785"/>
    </source>
</evidence>
<sequence>MASVYGYRAATNFERSLEKKYGHGAVEQFRQQFPLNQNRRSWTAFSVCDGICFAYLYAHATELSAREFLSLPSGRRREVLVKARKALCGNFSYDPEMDAFQCECGEQSDSSVSACPECNLRWTYSEGNLMHNLYTLASQLECEIQDLPNYSIFDLEDGLRVEEEKNSTLGVSDASAVCQPPSGPVMEIIAVTPKPETKEVEWKPVKDEICEAPSKIEIISLPQDAKVEVGVALMLQIGDIFFNTETKDYSVVQQDKVMKDEMFVTKPKKVTVPTDECNRDIGAPVALRPSVVPFVTVVTEFTTSEKRDCLARRRVREVTEQLPNIRKELLYQQKKQDAIFEQLEHSLNLSEVRKDKFLLKDKKGQLAWRKPTRKQMKAMKKSKHRKSFNGTDSIVRSMEIRDHVLKEAENIIPSIKCATSKKLRTPTVFKKITGEATVNYLIREVGAICKAQNKNMELCVPRRKVRRISFREGKAYVRLWHMEGIRTQRDLDTSPQMEDFFEKWCKLTIKKFSIPNSKIQVGSSGLIVKKSHVLNDFSRSPGEYFIVRGRHLHKLYDARIKISKHAIHHIVHYSNVPERFWNGYNASFLKHRKTADHVCSSDLDVQTCGEVAALVTQILFPSNRITCNKCMDTNSARTISEVGEDVAQQMSRLRSVLISYGGSFSHVVNLLDQLNRILNSHNTNLDDFALINSTIGERSEAPWIHLRRVNEALIKGSLITSEESGEATKKLLEVVRWHNKRTESIVAGSVSSFRNKASGKAHFNPALMCDNQLDKNGNFLWGDRQYHAKRFFTGFYEKVDNRDGYSKHVIRVNPNGQRKLAIGNLIISTNFEKLRQQMQGEYVEQGPTTKECISLRNGNYVHVCSCVTLDDGQPVRSEIKMPTRSHLVLGNTGDPKYVDLPTMESDSLYIAKDGYCYMNIFLAMLVNVPEIEAKDFTKRVRDVVADKLGTWPSLRDVATAAYYLTIFHPDTSSAELPRILVDHKTKTMHVVDSFGSITTGYHVLKANTVNQLIQFAREPLDSEMKHYLVGGDFTSNFHITKLIKSIYKPEQLSSLLNDEPYIMTLALCSPTLTLTLFNSGSLERALKYWVKRDQDVAEMITLVESIARKVTIAKSLSEQFKAISVNSRPIRAQLERNIKPWVTYDRAVELMTIMENSEMTNECLQKQGFVTIEPQLKAAVEKTYVASLEEQWNELSLLEKWRARLSSFRSLKCTTRYLVPEKSSAFNAIYDFSPKLFVKDVKDVVARPWNAIKRKACSITSKARIGIQNSTLATVRYIFGDMIRFINVLIVLSLLTQIGRSAQSMILEHTQLKEERAKAKQDKEINQLEELYYSLAADLKDSPTSEEFVEHVKEKKPELVQSAKVLVGHTVVHQAKTKNEQQLEKILAFITLIMMMMDPDKSDCVYKILNKFKGVVGTIEQDVYHQSLDDISDLFEDKQLTIDFEVDVNAESGTDMFDVTFSKWWDNQLARNNTIGHYRIGGEFLEFTRSNASIVANSVAHGEHLEYLIRGAVGSGKSTNLPHLLSQKGHVLLIEPTRPLCENVSKQLRGSPFHQNPTIRMRGLTSFGSSPITVMTSGFALHYFAHNVDQLSDFSFIVFDECHVIDAQAMGFYCLLKEHKQQNKILKVSATPPGRETEFSTQFPVKLHTEDHLSFQQFVASLGTSSNSDVAAHADSILVYVASYNEVDQLSKLLTDKGYLVTKVDGRTMKVGRTEIPTKGTPSKKHFIIATNIIENGVTLDIEGVVDFGTKVVPELDVDGRLIRYSKKPISYGERIQRLGRVGRHKPGFALRIGYTEKGIVEIPEIAATEAAFLSFAYGLPVMTHSVNTGMLSKCTARQAKTMLHFELSIFYMIGLVAPDGTMHPKILELLRPYKLRDSEIQLNSQAIPHGVDRIWHSVREYNSMGCNFDIDDETRIPFVIKDVPEKLSEQIWQAVKTYKRDITFGKISSAQAGKIAYTLQTDIHSIPRTLATIDQLIASENAKHAHFKAITSKSSTSMSFSLLSIINSIQSRYMVDHSVENIRRLQQARAQIIQFQGTQGNDLNELIQSFGAMRTVFHQGENGVKHVCDTLGLKGIWKTSLMCKDILISGFVLAGGLMMIWQSFKEKWGAVTVFHQGFSARQRQKLKFRDARIAKIGREVYGDDGTIEHYFGEAYTKKGKSKGKTHGCGTKTRKFVATYGFKPEDYSYVRYVDPITGETIDENVNVDMNLVQEHFGNIREDYLAKDLVDRQRIMSDPSIRAYYVRNGSKTALQVDLTPHNPLKFCDRHVAIAGFPEREHELRQTGPAVEVPLNTVPSKNENVVLHEGKSLCNSMRDYNNISSVICALQNTSGGGTSLYGVGFNSFIITNRHLFRENNGSLEVQSCHGKFHVRNTTTLKVAPVGKTDLIIIRMPKDFPPFPSKLRFRAPDAGDKVCLIGANFQEKHLSSRVSESSHISDSFGGSFGRHWISTNDGDCGLPLVSVKDGFILGLHSLSSAKNIANYFAIIPADFEEAYIRKLENLSWSSHWRYNTNEICWGPLKIHDSKPEFPFQISKELNPLQVYEQSDTRWLYNQLHGNLKAVGHTKGNLVTKHVVKGQCVLFQRYLDLHEDAKTFFTPLMGHYMKSTLNKEAYIKDLFKYASDIVVGDVDCNIFENALEQVIELLNDHECPECEYITCAETIVGSLNMDAAVGALYAGKKKAYFEKLDEFDRERLVQASCQRLYEGKMGIWNGSLKAEIRPAEKVLANKTRTFTAAPIDTLLGAKVCVDDFNNWFYSKNMICPWTVGMTKFYKGWDEFMGRFPDGWVYCDADGSQFDSSLSPYLINAVLQIRLWAMEEWDIGAQMLKNLYGEITYTPIATPDGTIVKKFKGNNSGQPSTVVDNTLMVLLTMHYALNKAGYTTLEAQENCIYYINGDDLCIAVHPAHESMLDSFQTSFSELGLKYDFSNRHKRKEDLWFMSHKAMKVDGIYIPKLEMERIVAILEFDKSKLPEHRLEAITAAIIESWGYTELTGHIRRFYQWVLNQEPYDELARTGKAPFVSEVALRNLYTSQRGSVEELERYITAHFRNEDGETPELTVYHQADEPKDAGETGNQSKEKKEKEKEKNPSRKGDDAGGAAEKKATVAKKDKDVDVGTSGTHTVPRIKTFNDKMLLPKVRGKIVLNLEHLLEYSPSQIDLSNTRATQEQFARWYEGIKNEYSMSDAEMPILLNGLMVWCIENGTSPNINGSWVMMDGDEQVEYPLKPVVEHASPTLRQIMAHFSNAAEAYIAKRNAVERYMPRYGLKRNLTDISLARYAFDFYEITSKTPERAREAHMQMKAAAIRGANKRLFGIDGSVSEGGENTERHTVEDVTRDMHSLLGMRN</sequence>
<dbReference type="GO" id="GO:0003723">
    <property type="term" value="F:RNA binding"/>
    <property type="evidence" value="ECO:0007669"/>
    <property type="project" value="InterPro"/>
</dbReference>
<keyword evidence="34" id="KW-0175">Coiled coil</keyword>
<dbReference type="GO" id="GO:0039694">
    <property type="term" value="P:viral RNA genome replication"/>
    <property type="evidence" value="ECO:0007669"/>
    <property type="project" value="InterPro"/>
</dbReference>
<dbReference type="PROSITE" id="PS51871">
    <property type="entry name" value="PV_P1_PRO"/>
    <property type="match status" value="1"/>
</dbReference>
<dbReference type="InterPro" id="IPR013648">
    <property type="entry name" value="PP_Potyviridae"/>
</dbReference>
<dbReference type="Gene3D" id="3.40.50.300">
    <property type="entry name" value="P-loop containing nucleotide triphosphate hydrolases"/>
    <property type="match status" value="2"/>
</dbReference>
<dbReference type="GO" id="GO:0042025">
    <property type="term" value="C:host cell nucleus"/>
    <property type="evidence" value="ECO:0007669"/>
    <property type="project" value="UniProtKB-SubCell"/>
</dbReference>
<keyword evidence="27" id="KW-0899">Viral immunoevasion</keyword>
<dbReference type="SUPFAM" id="SSF52540">
    <property type="entry name" value="P-loop containing nucleoside triphosphate hydrolases"/>
    <property type="match status" value="2"/>
</dbReference>
<dbReference type="PANTHER" id="PTHR43519">
    <property type="entry name" value="ATP-DEPENDENT RNA HELICASE HRPB"/>
    <property type="match status" value="1"/>
</dbReference>
<dbReference type="InterPro" id="IPR014001">
    <property type="entry name" value="Helicase_ATP-bd"/>
</dbReference>
<keyword evidence="12" id="KW-0597">Phosphoprotein</keyword>
<dbReference type="PROSITE" id="PS51744">
    <property type="entry name" value="HC_PRO_CPD"/>
    <property type="match status" value="1"/>
</dbReference>
<dbReference type="GO" id="GO:0005524">
    <property type="term" value="F:ATP binding"/>
    <property type="evidence" value="ECO:0007669"/>
    <property type="project" value="UniProtKB-KW"/>
</dbReference>
<reference evidence="42" key="2">
    <citation type="journal article" date="2020" name="BMC Res. Notes">
        <title>High-throughput sequencing of virus-infected Cucurbita pepo samples revealed the presence of Zucchini shoestring virus in Zimbabwe.</title>
        <authorList>
            <person name="Karavina C."/>
            <person name="Ibaba J.D."/>
            <person name="Gubba A."/>
        </authorList>
    </citation>
    <scope>NUCLEOTIDE SEQUENCE</scope>
    <source>
        <strain evidence="42">F7-Art</strain>
    </source>
</reference>
<keyword evidence="20" id="KW-0547">Nucleotide-binding</keyword>
<evidence type="ECO:0000256" key="27">
    <source>
        <dbReference type="ARBA" id="ARBA00023280"/>
    </source>
</evidence>
<feature type="domain" description="Helicase C-terminal" evidence="38">
    <location>
        <begin position="1654"/>
        <end position="1828"/>
    </location>
</feature>
<evidence type="ECO:0000256" key="17">
    <source>
        <dbReference type="ARBA" id="ARBA00022670"/>
    </source>
</evidence>
<feature type="coiled-coil region" evidence="34">
    <location>
        <begin position="1302"/>
        <end position="1331"/>
    </location>
</feature>
<dbReference type="InterPro" id="IPR039560">
    <property type="entry name" value="Potyvirid-P3"/>
</dbReference>
<evidence type="ECO:0000256" key="24">
    <source>
        <dbReference type="ARBA" id="ARBA00022840"/>
    </source>
</evidence>
<evidence type="ECO:0000313" key="43">
    <source>
        <dbReference type="EMBL" id="QDA34132.1"/>
    </source>
</evidence>
<dbReference type="PANTHER" id="PTHR43519:SF1">
    <property type="entry name" value="ATP-DEPENDENT RNA HELICASE HRPB"/>
    <property type="match status" value="1"/>
</dbReference>
<evidence type="ECO:0000256" key="31">
    <source>
        <dbReference type="ARBA" id="ARBA00045403"/>
    </source>
</evidence>
<dbReference type="InterPro" id="IPR043128">
    <property type="entry name" value="Rev_trsase/Diguanyl_cyclase"/>
</dbReference>
<keyword evidence="25" id="KW-0946">Virion</keyword>
<keyword evidence="14" id="KW-1048">Host nucleus</keyword>
<dbReference type="SMART" id="SM00487">
    <property type="entry name" value="DEXDc"/>
    <property type="match status" value="1"/>
</dbReference>
<comment type="similarity">
    <text evidence="5 33">Belongs to the potyviridae genome polyprotein family.</text>
</comment>
<evidence type="ECO:0000313" key="42">
    <source>
        <dbReference type="EMBL" id="QDA34130.1"/>
    </source>
</evidence>
<evidence type="ECO:0000256" key="32">
    <source>
        <dbReference type="PROSITE-ProRule" id="PRU01080"/>
    </source>
</evidence>
<evidence type="ECO:0000256" key="22">
    <source>
        <dbReference type="ARBA" id="ARBA00022806"/>
    </source>
</evidence>
<evidence type="ECO:0000259" key="41">
    <source>
        <dbReference type="PROSITE" id="PS51871"/>
    </source>
</evidence>
<dbReference type="Pfam" id="PF00767">
    <property type="entry name" value="Poty_coat"/>
    <property type="match status" value="1"/>
</dbReference>
<accession>A0A4Y5SPT6</accession>
<dbReference type="InterPro" id="IPR043502">
    <property type="entry name" value="DNA/RNA_pol_sf"/>
</dbReference>
<dbReference type="InterPro" id="IPR011545">
    <property type="entry name" value="DEAD/DEAH_box_helicase_dom"/>
</dbReference>
<keyword evidence="16" id="KW-1090">Inhibition of host innate immune response by virus</keyword>
<keyword evidence="8" id="KW-0696">RNA-directed RNA polymerase</keyword>
<evidence type="ECO:0000256" key="3">
    <source>
        <dbReference type="ARBA" id="ARBA00004147"/>
    </source>
</evidence>
<comment type="function">
    <text evidence="31">Mediates the cap-independent, EIF4E-dependent translation of viral genomic RNAs. Binds to the cap-binding site of host EIF4E and thus interferes with the host EIF4E-dependent mRNA export and translation. VPg-RNA directly binds EIF4E and is a template for transcription. Also forms trimeric complexes with EIF4E-EIF4G, which are templates for translation.</text>
</comment>
<evidence type="ECO:0000259" key="39">
    <source>
        <dbReference type="PROSITE" id="PS51436"/>
    </source>
</evidence>
<dbReference type="Pfam" id="PF12523">
    <property type="entry name" value="DUF3725"/>
    <property type="match status" value="1"/>
</dbReference>
<dbReference type="SUPFAM" id="SSF50494">
    <property type="entry name" value="Trypsin-like serine proteases"/>
    <property type="match status" value="1"/>
</dbReference>
<feature type="active site" description="For helper component proteinase activity" evidence="32">
    <location>
        <position position="916"/>
    </location>
</feature>
<keyword evidence="22" id="KW-0347">Helicase</keyword>
<evidence type="ECO:0000259" key="36">
    <source>
        <dbReference type="PROSITE" id="PS50507"/>
    </source>
</evidence>
<dbReference type="PROSITE" id="PS51194">
    <property type="entry name" value="HELICASE_CTER"/>
    <property type="match status" value="1"/>
</dbReference>
<feature type="region of interest" description="Disordered" evidence="35">
    <location>
        <begin position="3064"/>
        <end position="3119"/>
    </location>
</feature>
<evidence type="ECO:0000256" key="29">
    <source>
        <dbReference type="ARBA" id="ARBA00029422"/>
    </source>
</evidence>
<dbReference type="Gene3D" id="3.30.70.270">
    <property type="match status" value="1"/>
</dbReference>
<dbReference type="InterPro" id="IPR009003">
    <property type="entry name" value="Peptidase_S1_PA"/>
</dbReference>
<evidence type="ECO:0000256" key="25">
    <source>
        <dbReference type="ARBA" id="ARBA00022844"/>
    </source>
</evidence>
<proteinExistence type="inferred from homology"/>
<dbReference type="InterPro" id="IPR043504">
    <property type="entry name" value="Peptidase_S1_PA_chymotrypsin"/>
</dbReference>
<dbReference type="Gene3D" id="2.40.10.10">
    <property type="entry name" value="Trypsin-like serine proteases"/>
    <property type="match status" value="2"/>
</dbReference>
<keyword evidence="24" id="KW-0067">ATP-binding</keyword>
<evidence type="ECO:0000256" key="2">
    <source>
        <dbReference type="ARBA" id="ARBA00001848"/>
    </source>
</evidence>
<dbReference type="GO" id="GO:0003968">
    <property type="term" value="F:RNA-directed RNA polymerase activity"/>
    <property type="evidence" value="ECO:0007669"/>
    <property type="project" value="UniProtKB-KW"/>
</dbReference>
<evidence type="ECO:0000256" key="9">
    <source>
        <dbReference type="ARBA" id="ARBA00022488"/>
    </source>
</evidence>
<dbReference type="InterPro" id="IPR001592">
    <property type="entry name" value="Poty_coat"/>
</dbReference>
<evidence type="ECO:0000256" key="21">
    <source>
        <dbReference type="ARBA" id="ARBA00022801"/>
    </source>
</evidence>
<keyword evidence="17" id="KW-0645">Protease</keyword>
<dbReference type="InterPro" id="IPR002540">
    <property type="entry name" value="Pept_S30_P1_potyvir"/>
</dbReference>
<feature type="domain" description="Peptidase S30" evidence="41">
    <location>
        <begin position="432"/>
        <end position="573"/>
    </location>
</feature>
<comment type="catalytic activity">
    <reaction evidence="2">
        <text>Hydrolyzes a Gly-|-Gly bond at its own C-terminus, commonly in the sequence -Tyr-Xaa-Val-Gly-|-Gly, in the processing of the potyviral polyprotein.</text>
        <dbReference type="EC" id="3.4.22.45"/>
    </reaction>
</comment>
<dbReference type="GO" id="GO:0052170">
    <property type="term" value="P:symbiont-mediated suppression of host innate immune response"/>
    <property type="evidence" value="ECO:0007669"/>
    <property type="project" value="UniProtKB-KW"/>
</dbReference>
<evidence type="ECO:0000256" key="10">
    <source>
        <dbReference type="ARBA" id="ARBA00022497"/>
    </source>
</evidence>
<evidence type="ECO:0000256" key="6">
    <source>
        <dbReference type="ARBA" id="ARBA00020107"/>
    </source>
</evidence>
<comment type="subcellular location">
    <subcellularLocation>
        <location evidence="30">Host cytoplasmic vesicle</location>
    </subcellularLocation>
    <subcellularLocation>
        <location evidence="3">Host nucleus</location>
    </subcellularLocation>
    <subcellularLocation>
        <location evidence="4">Virion</location>
    </subcellularLocation>
</comment>
<dbReference type="Pfam" id="PF01577">
    <property type="entry name" value="Peptidase_S30"/>
    <property type="match status" value="1"/>
</dbReference>
<keyword evidence="9" id="KW-1036">Host cytoplasmic vesicle</keyword>
<evidence type="ECO:0000256" key="34">
    <source>
        <dbReference type="SAM" id="Coils"/>
    </source>
</evidence>
<keyword evidence="26" id="KW-0693">Viral RNA replication</keyword>
<feature type="active site" description="For helper component proteinase activity" evidence="32">
    <location>
        <position position="989"/>
    </location>
</feature>
<dbReference type="InterPro" id="IPR022199">
    <property type="entry name" value="DUF3725"/>
</dbReference>
<dbReference type="PROSITE" id="PS50507">
    <property type="entry name" value="RDRP_SSRNA_POS"/>
    <property type="match status" value="1"/>
</dbReference>
<keyword evidence="11" id="KW-0191">Covalent protein-RNA linkage</keyword>
<dbReference type="EMBL" id="MK204479">
    <property type="protein sequence ID" value="QDA34130.1"/>
    <property type="molecule type" value="Genomic_RNA"/>
</dbReference>
<reference evidence="43" key="1">
    <citation type="submission" date="2018-11" db="EMBL/GenBank/DDBJ databases">
        <authorList>
            <person name="Karavina C."/>
            <person name="Ibaba J.D."/>
            <person name="Gubba A."/>
        </authorList>
    </citation>
    <scope>NUCLEOTIDE SEQUENCE</scope>
    <source>
        <strain evidence="43">S6-Prime</strain>
    </source>
</reference>
<dbReference type="PRINTS" id="PR00966">
    <property type="entry name" value="NIAPOTYPTASE"/>
</dbReference>
<dbReference type="SUPFAM" id="SSF56672">
    <property type="entry name" value="DNA/RNA polymerases"/>
    <property type="match status" value="1"/>
</dbReference>
<dbReference type="InterPro" id="IPR001456">
    <property type="entry name" value="HC-pro"/>
</dbReference>
<evidence type="ECO:0000256" key="23">
    <source>
        <dbReference type="ARBA" id="ARBA00022807"/>
    </source>
</evidence>
<feature type="compositionally biased region" description="Basic and acidic residues" evidence="35">
    <location>
        <begin position="3064"/>
        <end position="3114"/>
    </location>
</feature>
<dbReference type="PROSITE" id="PS51192">
    <property type="entry name" value="HELICASE_ATP_BIND_1"/>
    <property type="match status" value="1"/>
</dbReference>
<evidence type="ECO:0000259" key="38">
    <source>
        <dbReference type="PROSITE" id="PS51194"/>
    </source>
</evidence>
<dbReference type="GO" id="GO:0004386">
    <property type="term" value="F:helicase activity"/>
    <property type="evidence" value="ECO:0007669"/>
    <property type="project" value="UniProtKB-KW"/>
</dbReference>
<dbReference type="InterPro" id="IPR001205">
    <property type="entry name" value="RNA-dir_pol_C"/>
</dbReference>
<evidence type="ECO:0000256" key="4">
    <source>
        <dbReference type="ARBA" id="ARBA00004328"/>
    </source>
</evidence>
<feature type="domain" description="RdRp catalytic" evidence="36">
    <location>
        <begin position="2787"/>
        <end position="2911"/>
    </location>
</feature>
<evidence type="ECO:0000256" key="8">
    <source>
        <dbReference type="ARBA" id="ARBA00022484"/>
    </source>
</evidence>
<evidence type="ECO:0000256" key="11">
    <source>
        <dbReference type="ARBA" id="ARBA00022520"/>
    </source>
</evidence>
<dbReference type="GO" id="GO:0044161">
    <property type="term" value="C:host cell cytoplasmic vesicle"/>
    <property type="evidence" value="ECO:0007669"/>
    <property type="project" value="UniProtKB-SubCell"/>
</dbReference>